<feature type="domain" description="MacB-like periplasmic core" evidence="9">
    <location>
        <begin position="20"/>
        <end position="262"/>
    </location>
</feature>
<proteinExistence type="inferred from homology"/>
<feature type="transmembrane region" description="Helical" evidence="7">
    <location>
        <begin position="428"/>
        <end position="450"/>
    </location>
</feature>
<dbReference type="InterPro" id="IPR050250">
    <property type="entry name" value="Macrolide_Exporter_MacB"/>
</dbReference>
<evidence type="ECO:0000256" key="7">
    <source>
        <dbReference type="SAM" id="Phobius"/>
    </source>
</evidence>
<dbReference type="PANTHER" id="PTHR30572:SF9">
    <property type="entry name" value="ABC TRANSPORTER PERMEASE PROTEIN"/>
    <property type="match status" value="1"/>
</dbReference>
<evidence type="ECO:0000256" key="4">
    <source>
        <dbReference type="ARBA" id="ARBA00022989"/>
    </source>
</evidence>
<feature type="transmembrane region" description="Helical" evidence="7">
    <location>
        <begin position="337"/>
        <end position="360"/>
    </location>
</feature>
<protein>
    <submittedName>
        <fullName evidence="10">ABC transporter permease</fullName>
    </submittedName>
</protein>
<evidence type="ECO:0000256" key="6">
    <source>
        <dbReference type="ARBA" id="ARBA00038076"/>
    </source>
</evidence>
<name>A0ABV6X2G7_9ACTN</name>
<keyword evidence="5 7" id="KW-0472">Membrane</keyword>
<dbReference type="Proteomes" id="UP001592530">
    <property type="component" value="Unassembled WGS sequence"/>
</dbReference>
<comment type="similarity">
    <text evidence="6">Belongs to the ABC-4 integral membrane protein family.</text>
</comment>
<evidence type="ECO:0000259" key="8">
    <source>
        <dbReference type="Pfam" id="PF02687"/>
    </source>
</evidence>
<evidence type="ECO:0000256" key="2">
    <source>
        <dbReference type="ARBA" id="ARBA00022475"/>
    </source>
</evidence>
<keyword evidence="3 7" id="KW-0812">Transmembrane</keyword>
<dbReference type="Pfam" id="PF02687">
    <property type="entry name" value="FtsX"/>
    <property type="match status" value="1"/>
</dbReference>
<sequence>MNFVKRAGLSLWSRKARSLITLGTFLVICTMVLAGLLINTATGRAADSAKRTLGAAVTLGMDLGGLSGNQLQAPQIGSDVVDRIGASPLVAKYNYTYVDGTQLLGGPKLVSDKPLTSDAPPNYTLATGVRDSSLLPDFDNGTWTLLSGSPITAADQDRNVVLVEERLANKNHLKVGDRITLTQNDPGGHTKAAFTIKGVYRNPSDQPDPDYQQFPGDRLIVPAAALGRLNSGGKHGPAQLQGATFQLKDASAFNSFKAQAERTAGNAMHGFKLSINDKALQQMTGPLDSVTTSATAAMWLIGIAGALVLGLLAALAVKQRRTEFGVLLAMGENRWKLVAQQCVEITAVALLAIALSSLFAQGLTQRAGDSLLHSQAASALQKINAYQPPPPGSTGLGEGIDPNDAPVKGADPIDRITVRLRPADLGTVAGISLGVGLLATAIPAASSLRLNPRRILTKGK</sequence>
<evidence type="ECO:0000256" key="5">
    <source>
        <dbReference type="ARBA" id="ARBA00023136"/>
    </source>
</evidence>
<dbReference type="RefSeq" id="WP_380554331.1">
    <property type="nucleotide sequence ID" value="NZ_JBHEZY010000006.1"/>
</dbReference>
<dbReference type="PANTHER" id="PTHR30572">
    <property type="entry name" value="MEMBRANE COMPONENT OF TRANSPORTER-RELATED"/>
    <property type="match status" value="1"/>
</dbReference>
<dbReference type="InterPro" id="IPR003838">
    <property type="entry name" value="ABC3_permease_C"/>
</dbReference>
<evidence type="ECO:0000313" key="11">
    <source>
        <dbReference type="Proteomes" id="UP001592530"/>
    </source>
</evidence>
<dbReference type="Pfam" id="PF12704">
    <property type="entry name" value="MacB_PCD"/>
    <property type="match status" value="1"/>
</dbReference>
<evidence type="ECO:0000313" key="10">
    <source>
        <dbReference type="EMBL" id="MFC1432469.1"/>
    </source>
</evidence>
<evidence type="ECO:0000256" key="3">
    <source>
        <dbReference type="ARBA" id="ARBA00022692"/>
    </source>
</evidence>
<feature type="transmembrane region" description="Helical" evidence="7">
    <location>
        <begin position="296"/>
        <end position="317"/>
    </location>
</feature>
<keyword evidence="4 7" id="KW-1133">Transmembrane helix</keyword>
<feature type="domain" description="ABC3 transporter permease C-terminal" evidence="8">
    <location>
        <begin position="297"/>
        <end position="373"/>
    </location>
</feature>
<reference evidence="10 11" key="1">
    <citation type="submission" date="2024-09" db="EMBL/GenBank/DDBJ databases">
        <authorList>
            <person name="Lee S.D."/>
        </authorList>
    </citation>
    <scope>NUCLEOTIDE SEQUENCE [LARGE SCALE GENOMIC DNA]</scope>
    <source>
        <strain evidence="10 11">N1-3</strain>
    </source>
</reference>
<dbReference type="EMBL" id="JBHEZY010000006">
    <property type="protein sequence ID" value="MFC1432469.1"/>
    <property type="molecule type" value="Genomic_DNA"/>
</dbReference>
<keyword evidence="2" id="KW-1003">Cell membrane</keyword>
<gene>
    <name evidence="10" type="ORF">ACEZDB_17605</name>
</gene>
<accession>A0ABV6X2G7</accession>
<evidence type="ECO:0000256" key="1">
    <source>
        <dbReference type="ARBA" id="ARBA00004651"/>
    </source>
</evidence>
<comment type="subcellular location">
    <subcellularLocation>
        <location evidence="1">Cell membrane</location>
        <topology evidence="1">Multi-pass membrane protein</topology>
    </subcellularLocation>
</comment>
<comment type="caution">
    <text evidence="10">The sequence shown here is derived from an EMBL/GenBank/DDBJ whole genome shotgun (WGS) entry which is preliminary data.</text>
</comment>
<organism evidence="10 11">
    <name type="scientific">Streptacidiphilus alkalitolerans</name>
    <dbReference type="NCBI Taxonomy" id="3342712"/>
    <lineage>
        <taxon>Bacteria</taxon>
        <taxon>Bacillati</taxon>
        <taxon>Actinomycetota</taxon>
        <taxon>Actinomycetes</taxon>
        <taxon>Kitasatosporales</taxon>
        <taxon>Streptomycetaceae</taxon>
        <taxon>Streptacidiphilus</taxon>
    </lineage>
</organism>
<evidence type="ECO:0000259" key="9">
    <source>
        <dbReference type="Pfam" id="PF12704"/>
    </source>
</evidence>
<dbReference type="InterPro" id="IPR025857">
    <property type="entry name" value="MacB_PCD"/>
</dbReference>